<organism evidence="2 3">
    <name type="scientific">Mycobacterium lacus</name>
    <dbReference type="NCBI Taxonomy" id="169765"/>
    <lineage>
        <taxon>Bacteria</taxon>
        <taxon>Bacillati</taxon>
        <taxon>Actinomycetota</taxon>
        <taxon>Actinomycetes</taxon>
        <taxon>Mycobacteriales</taxon>
        <taxon>Mycobacteriaceae</taxon>
        <taxon>Mycobacterium</taxon>
    </lineage>
</organism>
<feature type="compositionally biased region" description="Pro residues" evidence="1">
    <location>
        <begin position="1"/>
        <end position="11"/>
    </location>
</feature>
<dbReference type="AlphaFoldDB" id="A0A7I7NHP7"/>
<dbReference type="EMBL" id="AP022581">
    <property type="protein sequence ID" value="BBX96064.1"/>
    <property type="molecule type" value="Genomic_DNA"/>
</dbReference>
<sequence>MESPRRAPPAPISVAADVDATGAARRAGPHADIGDECPTRAASATTALLTKRLDEFLQIHFKFGS</sequence>
<gene>
    <name evidence="2" type="ORF">MLAC_13580</name>
</gene>
<proteinExistence type="predicted"/>
<evidence type="ECO:0000313" key="3">
    <source>
        <dbReference type="Proteomes" id="UP000466396"/>
    </source>
</evidence>
<dbReference type="KEGG" id="mlj:MLAC_13580"/>
<evidence type="ECO:0000256" key="1">
    <source>
        <dbReference type="SAM" id="MobiDB-lite"/>
    </source>
</evidence>
<protein>
    <submittedName>
        <fullName evidence="2">Uncharacterized protein</fullName>
    </submittedName>
</protein>
<evidence type="ECO:0000313" key="2">
    <source>
        <dbReference type="EMBL" id="BBX96064.1"/>
    </source>
</evidence>
<name>A0A7I7NHP7_9MYCO</name>
<reference evidence="2 3" key="1">
    <citation type="journal article" date="2019" name="Emerg. Microbes Infect.">
        <title>Comprehensive subspecies identification of 175 nontuberculous mycobacteria species based on 7547 genomic profiles.</title>
        <authorList>
            <person name="Matsumoto Y."/>
            <person name="Kinjo T."/>
            <person name="Motooka D."/>
            <person name="Nabeya D."/>
            <person name="Jung N."/>
            <person name="Uechi K."/>
            <person name="Horii T."/>
            <person name="Iida T."/>
            <person name="Fujita J."/>
            <person name="Nakamura S."/>
        </authorList>
    </citation>
    <scope>NUCLEOTIDE SEQUENCE [LARGE SCALE GENOMIC DNA]</scope>
    <source>
        <strain evidence="2 3">JCM 15657</strain>
    </source>
</reference>
<accession>A0A7I7NHP7</accession>
<keyword evidence="3" id="KW-1185">Reference proteome</keyword>
<feature type="region of interest" description="Disordered" evidence="1">
    <location>
        <begin position="1"/>
        <end position="37"/>
    </location>
</feature>
<dbReference type="Proteomes" id="UP000466396">
    <property type="component" value="Chromosome"/>
</dbReference>